<evidence type="ECO:0000313" key="3">
    <source>
        <dbReference type="Proteomes" id="UP000054270"/>
    </source>
</evidence>
<dbReference type="OrthoDB" id="2884912at2759"/>
<dbReference type="Proteomes" id="UP000054270">
    <property type="component" value="Unassembled WGS sequence"/>
</dbReference>
<name>A0A0D2N8E0_HYPSF</name>
<gene>
    <name evidence="2" type="ORF">HYPSUDRAFT_195902</name>
</gene>
<keyword evidence="3" id="KW-1185">Reference proteome</keyword>
<keyword evidence="1" id="KW-0732">Signal</keyword>
<feature type="chain" id="PRO_5002248402" evidence="1">
    <location>
        <begin position="20"/>
        <end position="136"/>
    </location>
</feature>
<accession>A0A0D2N8E0</accession>
<sequence>MFKLSSTLAMIYLATVSLAAPGPAVSIKARGADASVNVEVCTGNPGTGCVSIPIGSDSCNNLDGGLVFLNKEISSAIVPGGIVCTFFEDFGCLSEQGGADVVVLTSGTWSFFSVPGTAEPTVDFNDLTSSFSCSPL</sequence>
<dbReference type="OMA" id="GFICELY"/>
<reference evidence="3" key="1">
    <citation type="submission" date="2014-04" db="EMBL/GenBank/DDBJ databases">
        <title>Evolutionary Origins and Diversification of the Mycorrhizal Mutualists.</title>
        <authorList>
            <consortium name="DOE Joint Genome Institute"/>
            <consortium name="Mycorrhizal Genomics Consortium"/>
            <person name="Kohler A."/>
            <person name="Kuo A."/>
            <person name="Nagy L.G."/>
            <person name="Floudas D."/>
            <person name="Copeland A."/>
            <person name="Barry K.W."/>
            <person name="Cichocki N."/>
            <person name="Veneault-Fourrey C."/>
            <person name="LaButti K."/>
            <person name="Lindquist E.A."/>
            <person name="Lipzen A."/>
            <person name="Lundell T."/>
            <person name="Morin E."/>
            <person name="Murat C."/>
            <person name="Riley R."/>
            <person name="Ohm R."/>
            <person name="Sun H."/>
            <person name="Tunlid A."/>
            <person name="Henrissat B."/>
            <person name="Grigoriev I.V."/>
            <person name="Hibbett D.S."/>
            <person name="Martin F."/>
        </authorList>
    </citation>
    <scope>NUCLEOTIDE SEQUENCE [LARGE SCALE GENOMIC DNA]</scope>
    <source>
        <strain evidence="3">FD-334 SS-4</strain>
    </source>
</reference>
<organism evidence="2 3">
    <name type="scientific">Hypholoma sublateritium (strain FD-334 SS-4)</name>
    <dbReference type="NCBI Taxonomy" id="945553"/>
    <lineage>
        <taxon>Eukaryota</taxon>
        <taxon>Fungi</taxon>
        <taxon>Dikarya</taxon>
        <taxon>Basidiomycota</taxon>
        <taxon>Agaricomycotina</taxon>
        <taxon>Agaricomycetes</taxon>
        <taxon>Agaricomycetidae</taxon>
        <taxon>Agaricales</taxon>
        <taxon>Agaricineae</taxon>
        <taxon>Strophariaceae</taxon>
        <taxon>Hypholoma</taxon>
    </lineage>
</organism>
<evidence type="ECO:0000256" key="1">
    <source>
        <dbReference type="SAM" id="SignalP"/>
    </source>
</evidence>
<dbReference type="EMBL" id="KN817808">
    <property type="protein sequence ID" value="KJA13001.1"/>
    <property type="molecule type" value="Genomic_DNA"/>
</dbReference>
<dbReference type="AlphaFoldDB" id="A0A0D2N8E0"/>
<proteinExistence type="predicted"/>
<protein>
    <submittedName>
        <fullName evidence="2">Uncharacterized protein</fullName>
    </submittedName>
</protein>
<evidence type="ECO:0000313" key="2">
    <source>
        <dbReference type="EMBL" id="KJA13001.1"/>
    </source>
</evidence>
<feature type="signal peptide" evidence="1">
    <location>
        <begin position="1"/>
        <end position="19"/>
    </location>
</feature>